<evidence type="ECO:0000313" key="1">
    <source>
        <dbReference type="EMBL" id="NME08524.1"/>
    </source>
</evidence>
<dbReference type="RefSeq" id="WP_150842733.1">
    <property type="nucleotide sequence ID" value="NZ_JABAFD010000002.1"/>
</dbReference>
<accession>A0AA44DIW6</accession>
<organism evidence="1 2">
    <name type="scientific">Paraclostridium bifermentans</name>
    <name type="common">Clostridium bifermentans</name>
    <dbReference type="NCBI Taxonomy" id="1490"/>
    <lineage>
        <taxon>Bacteria</taxon>
        <taxon>Bacillati</taxon>
        <taxon>Bacillota</taxon>
        <taxon>Clostridia</taxon>
        <taxon>Peptostreptococcales</taxon>
        <taxon>Peptostreptococcaceae</taxon>
        <taxon>Paraclostridium</taxon>
    </lineage>
</organism>
<evidence type="ECO:0000313" key="2">
    <source>
        <dbReference type="Proteomes" id="UP000573963"/>
    </source>
</evidence>
<protein>
    <submittedName>
        <fullName evidence="1">Uncharacterized protein</fullName>
    </submittedName>
</protein>
<dbReference type="Proteomes" id="UP000573963">
    <property type="component" value="Unassembled WGS sequence"/>
</dbReference>
<proteinExistence type="predicted"/>
<sequence>MFKNKVQSISIDKYFEIKKNEYVTAQLVPAKSTKNNSTDSIATMINQMYLQLNKFIKVENKKLIITPQVKVSYYMHITKDDIQFYFIIPKVHYIRFKKYSIKIGE</sequence>
<name>A0AA44DIW6_PARBF</name>
<dbReference type="AlphaFoldDB" id="A0AA44DIW6"/>
<reference evidence="1 2" key="1">
    <citation type="submission" date="2020-04" db="EMBL/GenBank/DDBJ databases">
        <authorList>
            <person name="Hitch T.C.A."/>
            <person name="Wylensek D."/>
            <person name="Clavel T."/>
        </authorList>
    </citation>
    <scope>NUCLEOTIDE SEQUENCE [LARGE SCALE GENOMIC DNA]</scope>
    <source>
        <strain evidence="1 2">Med78_4-601-WT-2</strain>
    </source>
</reference>
<dbReference type="EMBL" id="JABAFD010000002">
    <property type="protein sequence ID" value="NME08524.1"/>
    <property type="molecule type" value="Genomic_DNA"/>
</dbReference>
<comment type="caution">
    <text evidence="1">The sequence shown here is derived from an EMBL/GenBank/DDBJ whole genome shotgun (WGS) entry which is preliminary data.</text>
</comment>
<gene>
    <name evidence="1" type="ORF">HF875_03275</name>
</gene>